<keyword evidence="5" id="KW-1185">Reference proteome</keyword>
<keyword evidence="1" id="KW-0677">Repeat</keyword>
<evidence type="ECO:0000256" key="1">
    <source>
        <dbReference type="ARBA" id="ARBA00022737"/>
    </source>
</evidence>
<evidence type="ECO:0000256" key="2">
    <source>
        <dbReference type="PROSITE-ProRule" id="PRU00235"/>
    </source>
</evidence>
<feature type="repeat" description="RCC1" evidence="2">
    <location>
        <begin position="296"/>
        <end position="348"/>
    </location>
</feature>
<name>A0A1G4I120_TRYEQ</name>
<reference evidence="4" key="1">
    <citation type="submission" date="2016-09" db="EMBL/GenBank/DDBJ databases">
        <authorList>
            <person name="Hebert L."/>
            <person name="Moumen B."/>
        </authorList>
    </citation>
    <scope>NUCLEOTIDE SEQUENCE [LARGE SCALE GENOMIC DNA]</scope>
    <source>
        <strain evidence="4">OVI</strain>
    </source>
</reference>
<dbReference type="InterPro" id="IPR000408">
    <property type="entry name" value="Reg_chr_condens"/>
</dbReference>
<dbReference type="Proteomes" id="UP000195570">
    <property type="component" value="Unassembled WGS sequence"/>
</dbReference>
<evidence type="ECO:0000313" key="5">
    <source>
        <dbReference type="Proteomes" id="UP000195570"/>
    </source>
</evidence>
<dbReference type="SUPFAM" id="SSF50985">
    <property type="entry name" value="RCC1/BLIP-II"/>
    <property type="match status" value="1"/>
</dbReference>
<dbReference type="Pfam" id="PF00415">
    <property type="entry name" value="RCC1"/>
    <property type="match status" value="2"/>
</dbReference>
<dbReference type="AlphaFoldDB" id="A0A1G4I120"/>
<sequence length="542" mass="58907">MIRDAEFWIEARRLSNRGNSIFTTLLPLLHSRQLALDSGVQVNEINPACKEVPLTENLQRKEPYEENKTLQLPSATAPRGSVSESTLRVLQQAMMFAVPMYALRYQVTGMSMSSKTSAVVDRETKQVATFGAGDGVHIPNNIRCRGCAAGDNFFAVLTDQEEVWASGGLHVLTCDEGTLTASPLGKSNEMKKVASKALMVVGNGQRLSCLTESLSVQPLSVVLNPVTSIFPFRRIRFMDMGYGDDCYMVGMDSVLYKTVVSSRTLGTPRRIMTLSRTTVSRVASGSGFYVFIDENGQLYTIGCNNKGQLGNGQKQHARRRPFLHQSLRHHYFVMAAAGSGHSLALTSSGMVYGAGNNESGQLGLGEHVTEVLTFTPIPLPAKCTGIAAGPKGSMFACANGCVYTCGANDLRQLGLDVDDPVVYRPMPMPAVTSGVEAYYMDFGAYRSPPVAVLRSFCSSIPSLDVSDLDKPEVLPKPVSSTVSVVSEEVPDTPQLPSPLLPEDGVENLPEPSVNHHPSKRRERKEIKEEREKQSCGKCCVVL</sequence>
<dbReference type="VEuPathDB" id="TriTrypDB:TEOVI_000667500"/>
<comment type="caution">
    <text evidence="4">The sequence shown here is derived from an EMBL/GenBank/DDBJ whole genome shotgun (WGS) entry which is preliminary data.</text>
</comment>
<dbReference type="InterPro" id="IPR051625">
    <property type="entry name" value="Signaling_Regulatory_Domain"/>
</dbReference>
<accession>A0A1G4I120</accession>
<dbReference type="InterPro" id="IPR009091">
    <property type="entry name" value="RCC1/BLIP-II"/>
</dbReference>
<organism evidence="4 5">
    <name type="scientific">Trypanosoma equiperdum</name>
    <dbReference type="NCBI Taxonomy" id="5694"/>
    <lineage>
        <taxon>Eukaryota</taxon>
        <taxon>Discoba</taxon>
        <taxon>Euglenozoa</taxon>
        <taxon>Kinetoplastea</taxon>
        <taxon>Metakinetoplastina</taxon>
        <taxon>Trypanosomatida</taxon>
        <taxon>Trypanosomatidae</taxon>
        <taxon>Trypanosoma</taxon>
    </lineage>
</organism>
<feature type="compositionally biased region" description="Basic and acidic residues" evidence="3">
    <location>
        <begin position="58"/>
        <end position="68"/>
    </location>
</feature>
<dbReference type="Gene3D" id="2.130.10.30">
    <property type="entry name" value="Regulator of chromosome condensation 1/beta-lactamase-inhibitor protein II"/>
    <property type="match status" value="1"/>
</dbReference>
<gene>
    <name evidence="4" type="ORF">TEOVI_000667500</name>
</gene>
<dbReference type="PANTHER" id="PTHR22872">
    <property type="entry name" value="BTK-BINDING PROTEIN-RELATED"/>
    <property type="match status" value="1"/>
</dbReference>
<feature type="compositionally biased region" description="Basic and acidic residues" evidence="3">
    <location>
        <begin position="523"/>
        <end position="534"/>
    </location>
</feature>
<dbReference type="FunFam" id="2.130.10.30:FF:000047">
    <property type="entry name" value="Regulator of chromosome condensation (RCC1) repeat"/>
    <property type="match status" value="1"/>
</dbReference>
<dbReference type="GeneID" id="92380609"/>
<dbReference type="PROSITE" id="PS50012">
    <property type="entry name" value="RCC1_3"/>
    <property type="match status" value="2"/>
</dbReference>
<feature type="region of interest" description="Disordered" evidence="3">
    <location>
        <begin position="484"/>
        <end position="535"/>
    </location>
</feature>
<protein>
    <submittedName>
        <fullName evidence="4">Regulator of chromosome condensation (RCC1) repeat, putative</fullName>
    </submittedName>
</protein>
<evidence type="ECO:0000313" key="4">
    <source>
        <dbReference type="EMBL" id="SCU65358.1"/>
    </source>
</evidence>
<feature type="region of interest" description="Disordered" evidence="3">
    <location>
        <begin position="56"/>
        <end position="79"/>
    </location>
</feature>
<evidence type="ECO:0000256" key="3">
    <source>
        <dbReference type="SAM" id="MobiDB-lite"/>
    </source>
</evidence>
<feature type="repeat" description="RCC1" evidence="2">
    <location>
        <begin position="349"/>
        <end position="399"/>
    </location>
</feature>
<dbReference type="PROSITE" id="PS00626">
    <property type="entry name" value="RCC1_2"/>
    <property type="match status" value="1"/>
</dbReference>
<dbReference type="RefSeq" id="XP_067076967.1">
    <property type="nucleotide sequence ID" value="XM_067220866.1"/>
</dbReference>
<proteinExistence type="predicted"/>
<dbReference type="EMBL" id="CZPT02000281">
    <property type="protein sequence ID" value="SCU65358.1"/>
    <property type="molecule type" value="Genomic_DNA"/>
</dbReference>